<dbReference type="InterPro" id="IPR016181">
    <property type="entry name" value="Acyl_CoA_acyltransferase"/>
</dbReference>
<dbReference type="GO" id="GO:0004059">
    <property type="term" value="F:aralkylamine N-acetyltransferase activity"/>
    <property type="evidence" value="ECO:0007669"/>
    <property type="project" value="TreeGrafter"/>
</dbReference>
<keyword evidence="1 4" id="KW-0808">Transferase</keyword>
<sequence>MAAYIRPLSIGDLSQCVAVESAAFPPAEAATPEKIEYRLSVCPELCYGLFVAAGTSDHDCIGQTEIPVLASAPANSSDDKLLAHVISTKSTSSVVKDADMAFPPKWKDNPAGHYDVGHQPQGSTIALHSLAVTPSVQRRGLGKKLMASYIKHMKDAGIADRIAILTYDRLLSYYQSLGFTHYGKSASSYAGVAWHDLAYEFSA</sequence>
<dbReference type="PANTHER" id="PTHR10908">
    <property type="entry name" value="SEROTONIN N-ACETYLTRANSFERASE"/>
    <property type="match status" value="1"/>
</dbReference>
<accession>A0A4R8Q3M9</accession>
<evidence type="ECO:0000259" key="3">
    <source>
        <dbReference type="PROSITE" id="PS51186"/>
    </source>
</evidence>
<name>A0A4R8Q3M9_9PEZI</name>
<comment type="caution">
    <text evidence="4">The sequence shown here is derived from an EMBL/GenBank/DDBJ whole genome shotgun (WGS) entry which is preliminary data.</text>
</comment>
<dbReference type="InterPro" id="IPR051635">
    <property type="entry name" value="SNAT-like"/>
</dbReference>
<evidence type="ECO:0000313" key="5">
    <source>
        <dbReference type="Proteomes" id="UP000295083"/>
    </source>
</evidence>
<proteinExistence type="predicted"/>
<evidence type="ECO:0000256" key="2">
    <source>
        <dbReference type="ARBA" id="ARBA00023315"/>
    </source>
</evidence>
<dbReference type="EMBL" id="QAPG01000070">
    <property type="protein sequence ID" value="TDZ32987.1"/>
    <property type="molecule type" value="Genomic_DNA"/>
</dbReference>
<reference evidence="4 5" key="1">
    <citation type="submission" date="2018-11" db="EMBL/GenBank/DDBJ databases">
        <title>Genome sequence and assembly of Colletotrichum spinosum.</title>
        <authorList>
            <person name="Gan P."/>
            <person name="Shirasu K."/>
        </authorList>
    </citation>
    <scope>NUCLEOTIDE SEQUENCE [LARGE SCALE GENOMIC DNA]</scope>
    <source>
        <strain evidence="4 5">CBS 515.97</strain>
    </source>
</reference>
<protein>
    <submittedName>
        <fullName evidence="4">Polyamine N-acetyltransferase 1</fullName>
    </submittedName>
</protein>
<dbReference type="Gene3D" id="3.40.630.30">
    <property type="match status" value="1"/>
</dbReference>
<evidence type="ECO:0000256" key="1">
    <source>
        <dbReference type="ARBA" id="ARBA00022679"/>
    </source>
</evidence>
<keyword evidence="5" id="KW-1185">Reference proteome</keyword>
<gene>
    <name evidence="4" type="primary">PAA1</name>
    <name evidence="4" type="ORF">C8035_v006004</name>
</gene>
<keyword evidence="2" id="KW-0012">Acyltransferase</keyword>
<feature type="domain" description="N-acetyltransferase" evidence="3">
    <location>
        <begin position="48"/>
        <end position="203"/>
    </location>
</feature>
<dbReference type="CDD" id="cd04301">
    <property type="entry name" value="NAT_SF"/>
    <property type="match status" value="1"/>
</dbReference>
<dbReference type="AlphaFoldDB" id="A0A4R8Q3M9"/>
<dbReference type="SUPFAM" id="SSF55729">
    <property type="entry name" value="Acyl-CoA N-acyltransferases (Nat)"/>
    <property type="match status" value="1"/>
</dbReference>
<dbReference type="PROSITE" id="PS51186">
    <property type="entry name" value="GNAT"/>
    <property type="match status" value="1"/>
</dbReference>
<dbReference type="GO" id="GO:0005737">
    <property type="term" value="C:cytoplasm"/>
    <property type="evidence" value="ECO:0007669"/>
    <property type="project" value="TreeGrafter"/>
</dbReference>
<dbReference type="Proteomes" id="UP000295083">
    <property type="component" value="Unassembled WGS sequence"/>
</dbReference>
<dbReference type="PANTHER" id="PTHR10908:SF0">
    <property type="entry name" value="SEROTONIN N-ACETYLTRANSFERASE"/>
    <property type="match status" value="1"/>
</dbReference>
<dbReference type="Pfam" id="PF00583">
    <property type="entry name" value="Acetyltransf_1"/>
    <property type="match status" value="1"/>
</dbReference>
<evidence type="ECO:0000313" key="4">
    <source>
        <dbReference type="EMBL" id="TDZ32987.1"/>
    </source>
</evidence>
<organism evidence="4 5">
    <name type="scientific">Colletotrichum spinosum</name>
    <dbReference type="NCBI Taxonomy" id="1347390"/>
    <lineage>
        <taxon>Eukaryota</taxon>
        <taxon>Fungi</taxon>
        <taxon>Dikarya</taxon>
        <taxon>Ascomycota</taxon>
        <taxon>Pezizomycotina</taxon>
        <taxon>Sordariomycetes</taxon>
        <taxon>Hypocreomycetidae</taxon>
        <taxon>Glomerellales</taxon>
        <taxon>Glomerellaceae</taxon>
        <taxon>Colletotrichum</taxon>
        <taxon>Colletotrichum orbiculare species complex</taxon>
    </lineage>
</organism>
<dbReference type="InterPro" id="IPR000182">
    <property type="entry name" value="GNAT_dom"/>
</dbReference>